<dbReference type="PROSITE" id="PS50048">
    <property type="entry name" value="ZN2_CY6_FUNGAL_2"/>
    <property type="match status" value="1"/>
</dbReference>
<evidence type="ECO:0000313" key="4">
    <source>
        <dbReference type="Proteomes" id="UP000799324"/>
    </source>
</evidence>
<feature type="domain" description="Zn(2)-C6 fungal-type" evidence="2">
    <location>
        <begin position="25"/>
        <end position="55"/>
    </location>
</feature>
<organism evidence="3 4">
    <name type="scientific">Lophiostoma macrostomum CBS 122681</name>
    <dbReference type="NCBI Taxonomy" id="1314788"/>
    <lineage>
        <taxon>Eukaryota</taxon>
        <taxon>Fungi</taxon>
        <taxon>Dikarya</taxon>
        <taxon>Ascomycota</taxon>
        <taxon>Pezizomycotina</taxon>
        <taxon>Dothideomycetes</taxon>
        <taxon>Pleosporomycetidae</taxon>
        <taxon>Pleosporales</taxon>
        <taxon>Lophiostomataceae</taxon>
        <taxon>Lophiostoma</taxon>
    </lineage>
</organism>
<dbReference type="PANTHER" id="PTHR47784">
    <property type="entry name" value="STEROL UPTAKE CONTROL PROTEIN 2"/>
    <property type="match status" value="1"/>
</dbReference>
<dbReference type="EMBL" id="MU004498">
    <property type="protein sequence ID" value="KAF2649307.1"/>
    <property type="molecule type" value="Genomic_DNA"/>
</dbReference>
<sequence>MPSIVSRFQEGPDRKRRAHAKSRKGCGNCKLRRVKCDEARPQCRKCLAYGVSCCYDGRQAPLDLSAQGSFQVDLNPTSQKIMRDTRRRLDSLESPRGSPVSDNETMVAMLNNTLEVAPCASWAGVHQVAHWTFTEKDLQTFERFQHRTVLTIGTKRGAPVYRDHIGPMSFMYPFLMHMVLSVTTLHDSFLTSGLPDISSKYAQSSLHHWSTATMLFNKVLSQPIRPESRDALWATAALVGCSGFAYVESTNPEDNWPLKPCEPCDLDWIKLSEGKKAVWKLVDPTRPDSVFNNFARESEYQIIPSCVRENDISQIPEHMRRLFNIDETSTIQNNPYHLPALILARLQSLPPNHDNALNFLYFLGYMSNEFRNLVEAKDARAVMILGWWLNKLQESDLWWMKRRADVGGQAIQIWIERCFGGEKKVVEMYDLYRGGRLTPGAYVQTQFEVAGMYGQGKTDPSKVLSRCSLAA</sequence>
<evidence type="ECO:0000313" key="3">
    <source>
        <dbReference type="EMBL" id="KAF2649307.1"/>
    </source>
</evidence>
<dbReference type="CDD" id="cd00067">
    <property type="entry name" value="GAL4"/>
    <property type="match status" value="1"/>
</dbReference>
<dbReference type="PANTHER" id="PTHR47784:SF9">
    <property type="entry name" value="ZN(II)2CYS6 TRANSCRIPTION FACTOR (EUROFUNG)"/>
    <property type="match status" value="1"/>
</dbReference>
<dbReference type="OrthoDB" id="416217at2759"/>
<dbReference type="Pfam" id="PF00172">
    <property type="entry name" value="Zn_clus"/>
    <property type="match status" value="1"/>
</dbReference>
<dbReference type="Gene3D" id="4.10.240.10">
    <property type="entry name" value="Zn(2)-C6 fungal-type DNA-binding domain"/>
    <property type="match status" value="1"/>
</dbReference>
<reference evidence="3" key="1">
    <citation type="journal article" date="2020" name="Stud. Mycol.">
        <title>101 Dothideomycetes genomes: a test case for predicting lifestyles and emergence of pathogens.</title>
        <authorList>
            <person name="Haridas S."/>
            <person name="Albert R."/>
            <person name="Binder M."/>
            <person name="Bloem J."/>
            <person name="Labutti K."/>
            <person name="Salamov A."/>
            <person name="Andreopoulos B."/>
            <person name="Baker S."/>
            <person name="Barry K."/>
            <person name="Bills G."/>
            <person name="Bluhm B."/>
            <person name="Cannon C."/>
            <person name="Castanera R."/>
            <person name="Culley D."/>
            <person name="Daum C."/>
            <person name="Ezra D."/>
            <person name="Gonzalez J."/>
            <person name="Henrissat B."/>
            <person name="Kuo A."/>
            <person name="Liang C."/>
            <person name="Lipzen A."/>
            <person name="Lutzoni F."/>
            <person name="Magnuson J."/>
            <person name="Mondo S."/>
            <person name="Nolan M."/>
            <person name="Ohm R."/>
            <person name="Pangilinan J."/>
            <person name="Park H.-J."/>
            <person name="Ramirez L."/>
            <person name="Alfaro M."/>
            <person name="Sun H."/>
            <person name="Tritt A."/>
            <person name="Yoshinaga Y."/>
            <person name="Zwiers L.-H."/>
            <person name="Turgeon B."/>
            <person name="Goodwin S."/>
            <person name="Spatafora J."/>
            <person name="Crous P."/>
            <person name="Grigoriev I."/>
        </authorList>
    </citation>
    <scope>NUCLEOTIDE SEQUENCE</scope>
    <source>
        <strain evidence="3">CBS 122681</strain>
    </source>
</reference>
<dbReference type="InterPro" id="IPR036864">
    <property type="entry name" value="Zn2-C6_fun-type_DNA-bd_sf"/>
</dbReference>
<name>A0A6A6SQP6_9PLEO</name>
<keyword evidence="1" id="KW-0539">Nucleus</keyword>
<evidence type="ECO:0000259" key="2">
    <source>
        <dbReference type="PROSITE" id="PS50048"/>
    </source>
</evidence>
<dbReference type="InterPro" id="IPR001138">
    <property type="entry name" value="Zn2Cys6_DnaBD"/>
</dbReference>
<accession>A0A6A6SQP6</accession>
<dbReference type="SUPFAM" id="SSF57701">
    <property type="entry name" value="Zn2/Cys6 DNA-binding domain"/>
    <property type="match status" value="1"/>
</dbReference>
<dbReference type="InterPro" id="IPR053157">
    <property type="entry name" value="Sterol_Uptake_Regulator"/>
</dbReference>
<dbReference type="PROSITE" id="PS00463">
    <property type="entry name" value="ZN2_CY6_FUNGAL_1"/>
    <property type="match status" value="1"/>
</dbReference>
<keyword evidence="4" id="KW-1185">Reference proteome</keyword>
<dbReference type="AlphaFoldDB" id="A0A6A6SQP6"/>
<gene>
    <name evidence="3" type="ORF">K491DRAFT_209021</name>
</gene>
<dbReference type="Proteomes" id="UP000799324">
    <property type="component" value="Unassembled WGS sequence"/>
</dbReference>
<proteinExistence type="predicted"/>
<dbReference type="SMART" id="SM00066">
    <property type="entry name" value="GAL4"/>
    <property type="match status" value="1"/>
</dbReference>
<dbReference type="GO" id="GO:0001228">
    <property type="term" value="F:DNA-binding transcription activator activity, RNA polymerase II-specific"/>
    <property type="evidence" value="ECO:0007669"/>
    <property type="project" value="TreeGrafter"/>
</dbReference>
<evidence type="ECO:0000256" key="1">
    <source>
        <dbReference type="ARBA" id="ARBA00023242"/>
    </source>
</evidence>
<protein>
    <recommendedName>
        <fullName evidence="2">Zn(2)-C6 fungal-type domain-containing protein</fullName>
    </recommendedName>
</protein>
<dbReference type="GO" id="GO:0008270">
    <property type="term" value="F:zinc ion binding"/>
    <property type="evidence" value="ECO:0007669"/>
    <property type="project" value="InterPro"/>
</dbReference>